<dbReference type="PROSITE" id="PS00022">
    <property type="entry name" value="EGF_1"/>
    <property type="match status" value="1"/>
</dbReference>
<keyword evidence="2" id="KW-0245">EGF-like domain</keyword>
<feature type="domain" description="EGF-like" evidence="5">
    <location>
        <begin position="85"/>
        <end position="123"/>
    </location>
</feature>
<dbReference type="InterPro" id="IPR013320">
    <property type="entry name" value="ConA-like_dom_sf"/>
</dbReference>
<dbReference type="PROSITE" id="PS01186">
    <property type="entry name" value="EGF_2"/>
    <property type="match status" value="1"/>
</dbReference>
<dbReference type="Pfam" id="PF00054">
    <property type="entry name" value="Laminin_G_1"/>
    <property type="match status" value="1"/>
</dbReference>
<dbReference type="SUPFAM" id="SSF49899">
    <property type="entry name" value="Concanavalin A-like lectins/glucanases"/>
    <property type="match status" value="1"/>
</dbReference>
<dbReference type="PANTHER" id="PTHR15036:SF85">
    <property type="entry name" value="SP2353, ISOFORM A"/>
    <property type="match status" value="1"/>
</dbReference>
<dbReference type="PANTHER" id="PTHR15036">
    <property type="entry name" value="PIKACHURIN-LIKE PROTEIN"/>
    <property type="match status" value="1"/>
</dbReference>
<dbReference type="SMART" id="SM00181">
    <property type="entry name" value="EGF"/>
    <property type="match status" value="1"/>
</dbReference>
<dbReference type="InterPro" id="IPR001791">
    <property type="entry name" value="Laminin_G"/>
</dbReference>
<dbReference type="PROSITE" id="PS50025">
    <property type="entry name" value="LAM_G_DOMAIN"/>
    <property type="match status" value="1"/>
</dbReference>
<proteinExistence type="predicted"/>
<dbReference type="InterPro" id="IPR050372">
    <property type="entry name" value="Neurexin-related_CASP"/>
</dbReference>
<dbReference type="WBParaSite" id="GPUH_0000061601-mRNA-1">
    <property type="protein sequence ID" value="GPUH_0000061601-mRNA-1"/>
    <property type="gene ID" value="GPUH_0000061601"/>
</dbReference>
<comment type="caution">
    <text evidence="3">Lacks conserved residue(s) required for the propagation of feature annotation.</text>
</comment>
<evidence type="ECO:0000259" key="4">
    <source>
        <dbReference type="PROSITE" id="PS50025"/>
    </source>
</evidence>
<dbReference type="GO" id="GO:0016020">
    <property type="term" value="C:membrane"/>
    <property type="evidence" value="ECO:0007669"/>
    <property type="project" value="UniProtKB-SubCell"/>
</dbReference>
<dbReference type="Gene3D" id="2.10.25.10">
    <property type="entry name" value="Laminin"/>
    <property type="match status" value="1"/>
</dbReference>
<dbReference type="Gene3D" id="2.60.120.200">
    <property type="match status" value="1"/>
</dbReference>
<dbReference type="PROSITE" id="PS50026">
    <property type="entry name" value="EGF_3"/>
    <property type="match status" value="1"/>
</dbReference>
<dbReference type="SUPFAM" id="SSF57196">
    <property type="entry name" value="EGF/Laminin"/>
    <property type="match status" value="1"/>
</dbReference>
<evidence type="ECO:0000256" key="2">
    <source>
        <dbReference type="PROSITE-ProRule" id="PRU00076"/>
    </source>
</evidence>
<reference evidence="6" key="1">
    <citation type="submission" date="2016-06" db="UniProtKB">
        <authorList>
            <consortium name="WormBaseParasite"/>
        </authorList>
    </citation>
    <scope>IDENTIFICATION</scope>
</reference>
<feature type="disulfide bond" evidence="2">
    <location>
        <begin position="113"/>
        <end position="122"/>
    </location>
</feature>
<dbReference type="Pfam" id="PF00008">
    <property type="entry name" value="EGF"/>
    <property type="match status" value="1"/>
</dbReference>
<feature type="disulfide bond" evidence="2">
    <location>
        <begin position="94"/>
        <end position="111"/>
    </location>
</feature>
<keyword evidence="1 2" id="KW-1015">Disulfide bond</keyword>
<name>A0A183CVX5_9BILA</name>
<accession>A0A183CVX5</accession>
<feature type="disulfide bond" evidence="2">
    <location>
        <begin position="89"/>
        <end position="99"/>
    </location>
</feature>
<sequence>LKIDDNELQAVANSGPKETFDLATKNYLYIGGLPAAVASRAKAAFHLKQTLSFKGCLSDFHINDMVIDFDKAERKEKILDGCINSVDLCRGVQCNGGLCVANSASSSGYTCRCPSGYKGIHCQQRNFS</sequence>
<organism evidence="6">
    <name type="scientific">Gongylonema pulchrum</name>
    <dbReference type="NCBI Taxonomy" id="637853"/>
    <lineage>
        <taxon>Eukaryota</taxon>
        <taxon>Metazoa</taxon>
        <taxon>Ecdysozoa</taxon>
        <taxon>Nematoda</taxon>
        <taxon>Chromadorea</taxon>
        <taxon>Rhabditida</taxon>
        <taxon>Spirurina</taxon>
        <taxon>Spiruromorpha</taxon>
        <taxon>Spiruroidea</taxon>
        <taxon>Gongylonematidae</taxon>
        <taxon>Gongylonema</taxon>
    </lineage>
</organism>
<evidence type="ECO:0000256" key="3">
    <source>
        <dbReference type="PROSITE-ProRule" id="PRU00122"/>
    </source>
</evidence>
<protein>
    <submittedName>
        <fullName evidence="6">EGF-like domain-containing protein</fullName>
    </submittedName>
</protein>
<evidence type="ECO:0000256" key="1">
    <source>
        <dbReference type="ARBA" id="ARBA00023157"/>
    </source>
</evidence>
<evidence type="ECO:0000313" key="6">
    <source>
        <dbReference type="WBParaSite" id="GPUH_0000061601-mRNA-1"/>
    </source>
</evidence>
<evidence type="ECO:0000259" key="5">
    <source>
        <dbReference type="PROSITE" id="PS50026"/>
    </source>
</evidence>
<feature type="domain" description="Laminin G" evidence="4">
    <location>
        <begin position="1"/>
        <end position="82"/>
    </location>
</feature>
<dbReference type="AlphaFoldDB" id="A0A183CVX5"/>
<dbReference type="InterPro" id="IPR000742">
    <property type="entry name" value="EGF"/>
</dbReference>